<name>X6LEU8_RETFI</name>
<feature type="non-terminal residue" evidence="2">
    <location>
        <position position="148"/>
    </location>
</feature>
<dbReference type="AlphaFoldDB" id="X6LEU8"/>
<accession>X6LEU8</accession>
<evidence type="ECO:0000313" key="3">
    <source>
        <dbReference type="Proteomes" id="UP000023152"/>
    </source>
</evidence>
<reference evidence="2 3" key="1">
    <citation type="journal article" date="2013" name="Curr. Biol.">
        <title>The Genome of the Foraminiferan Reticulomyxa filosa.</title>
        <authorList>
            <person name="Glockner G."/>
            <person name="Hulsmann N."/>
            <person name="Schleicher M."/>
            <person name="Noegel A.A."/>
            <person name="Eichinger L."/>
            <person name="Gallinger C."/>
            <person name="Pawlowski J."/>
            <person name="Sierra R."/>
            <person name="Euteneuer U."/>
            <person name="Pillet L."/>
            <person name="Moustafa A."/>
            <person name="Platzer M."/>
            <person name="Groth M."/>
            <person name="Szafranski K."/>
            <person name="Schliwa M."/>
        </authorList>
    </citation>
    <scope>NUCLEOTIDE SEQUENCE [LARGE SCALE GENOMIC DNA]</scope>
</reference>
<dbReference type="EMBL" id="ASPP01041979">
    <property type="protein sequence ID" value="ETO00099.1"/>
    <property type="molecule type" value="Genomic_DNA"/>
</dbReference>
<evidence type="ECO:0000256" key="1">
    <source>
        <dbReference type="SAM" id="Coils"/>
    </source>
</evidence>
<evidence type="ECO:0000313" key="2">
    <source>
        <dbReference type="EMBL" id="ETO00099.1"/>
    </source>
</evidence>
<dbReference type="OrthoDB" id="7614088at2759"/>
<keyword evidence="3" id="KW-1185">Reference proteome</keyword>
<proteinExistence type="predicted"/>
<gene>
    <name evidence="2" type="ORF">RFI_37360</name>
</gene>
<sequence>MSHGIDYVLEKIGAIDDQINTDDLKEKFNKCNELYKKLTEDNLQECEQNITLLVNNAKMSIGKIEQKSDSIKWDANIRNKVPELMAHIFTVWTLQNAHFFFGAKGVQGQDLYLLQPHAAQIIAIFRMLGTDENKTQFINYWMGSKLGL</sequence>
<keyword evidence="1" id="KW-0175">Coiled coil</keyword>
<dbReference type="Proteomes" id="UP000023152">
    <property type="component" value="Unassembled WGS sequence"/>
</dbReference>
<feature type="coiled-coil region" evidence="1">
    <location>
        <begin position="21"/>
        <end position="56"/>
    </location>
</feature>
<protein>
    <submittedName>
        <fullName evidence="2">Uncharacterized protein</fullName>
    </submittedName>
</protein>
<organism evidence="2 3">
    <name type="scientific">Reticulomyxa filosa</name>
    <dbReference type="NCBI Taxonomy" id="46433"/>
    <lineage>
        <taxon>Eukaryota</taxon>
        <taxon>Sar</taxon>
        <taxon>Rhizaria</taxon>
        <taxon>Retaria</taxon>
        <taxon>Foraminifera</taxon>
        <taxon>Monothalamids</taxon>
        <taxon>Reticulomyxidae</taxon>
        <taxon>Reticulomyxa</taxon>
    </lineage>
</organism>
<comment type="caution">
    <text evidence="2">The sequence shown here is derived from an EMBL/GenBank/DDBJ whole genome shotgun (WGS) entry which is preliminary data.</text>
</comment>